<keyword evidence="4" id="KW-0732">Signal</keyword>
<dbReference type="Pfam" id="PF13180">
    <property type="entry name" value="PDZ_2"/>
    <property type="match status" value="1"/>
</dbReference>
<dbReference type="PRINTS" id="PR00834">
    <property type="entry name" value="PROTEASES2C"/>
</dbReference>
<feature type="chain" id="PRO_5047321849" description="PDZ domain-containing protein" evidence="4">
    <location>
        <begin position="23"/>
        <end position="331"/>
    </location>
</feature>
<dbReference type="SUPFAM" id="SSF50494">
    <property type="entry name" value="Trypsin-like serine proteases"/>
    <property type="match status" value="1"/>
</dbReference>
<organism evidence="6 7">
    <name type="scientific">Haloferula sargassicola</name>
    <dbReference type="NCBI Taxonomy" id="490096"/>
    <lineage>
        <taxon>Bacteria</taxon>
        <taxon>Pseudomonadati</taxon>
        <taxon>Verrucomicrobiota</taxon>
        <taxon>Verrucomicrobiia</taxon>
        <taxon>Verrucomicrobiales</taxon>
        <taxon>Verrucomicrobiaceae</taxon>
        <taxon>Haloferula</taxon>
    </lineage>
</organism>
<dbReference type="Proteomes" id="UP001476282">
    <property type="component" value="Unassembled WGS sequence"/>
</dbReference>
<dbReference type="Pfam" id="PF13365">
    <property type="entry name" value="Trypsin_2"/>
    <property type="match status" value="1"/>
</dbReference>
<keyword evidence="7" id="KW-1185">Reference proteome</keyword>
<gene>
    <name evidence="6" type="ORF">Hsar01_02214</name>
</gene>
<dbReference type="PANTHER" id="PTHR22939">
    <property type="entry name" value="SERINE PROTEASE FAMILY S1C HTRA-RELATED"/>
    <property type="match status" value="1"/>
</dbReference>
<proteinExistence type="inferred from homology"/>
<feature type="signal peptide" evidence="4">
    <location>
        <begin position="1"/>
        <end position="22"/>
    </location>
</feature>
<dbReference type="PROSITE" id="PS50106">
    <property type="entry name" value="PDZ"/>
    <property type="match status" value="1"/>
</dbReference>
<dbReference type="PANTHER" id="PTHR22939:SF129">
    <property type="entry name" value="SERINE PROTEASE HTRA2, MITOCHONDRIAL"/>
    <property type="match status" value="1"/>
</dbReference>
<evidence type="ECO:0000256" key="3">
    <source>
        <dbReference type="ARBA" id="ARBA00022801"/>
    </source>
</evidence>
<comment type="similarity">
    <text evidence="1">Belongs to the peptidase S1C family.</text>
</comment>
<protein>
    <recommendedName>
        <fullName evidence="5">PDZ domain-containing protein</fullName>
    </recommendedName>
</protein>
<accession>A0ABP9UT34</accession>
<keyword evidence="3" id="KW-0378">Hydrolase</keyword>
<reference evidence="6 7" key="1">
    <citation type="submission" date="2024-02" db="EMBL/GenBank/DDBJ databases">
        <title>Haloferula sargassicola NBRC 104335.</title>
        <authorList>
            <person name="Ichikawa N."/>
            <person name="Katano-Makiyama Y."/>
            <person name="Hidaka K."/>
        </authorList>
    </citation>
    <scope>NUCLEOTIDE SEQUENCE [LARGE SCALE GENOMIC DNA]</scope>
    <source>
        <strain evidence="6 7">NBRC 104335</strain>
    </source>
</reference>
<dbReference type="InterPro" id="IPR001940">
    <property type="entry name" value="Peptidase_S1C"/>
</dbReference>
<evidence type="ECO:0000256" key="2">
    <source>
        <dbReference type="ARBA" id="ARBA00022670"/>
    </source>
</evidence>
<dbReference type="Gene3D" id="2.30.42.10">
    <property type="match status" value="1"/>
</dbReference>
<dbReference type="InterPro" id="IPR009003">
    <property type="entry name" value="Peptidase_S1_PA"/>
</dbReference>
<dbReference type="PROSITE" id="PS51257">
    <property type="entry name" value="PROKAR_LIPOPROTEIN"/>
    <property type="match status" value="1"/>
</dbReference>
<dbReference type="InterPro" id="IPR001478">
    <property type="entry name" value="PDZ"/>
</dbReference>
<feature type="domain" description="PDZ" evidence="5">
    <location>
        <begin position="227"/>
        <end position="311"/>
    </location>
</feature>
<dbReference type="InterPro" id="IPR036034">
    <property type="entry name" value="PDZ_sf"/>
</dbReference>
<evidence type="ECO:0000256" key="4">
    <source>
        <dbReference type="SAM" id="SignalP"/>
    </source>
</evidence>
<dbReference type="SUPFAM" id="SSF50156">
    <property type="entry name" value="PDZ domain-like"/>
    <property type="match status" value="1"/>
</dbReference>
<dbReference type="Gene3D" id="2.40.10.120">
    <property type="match status" value="1"/>
</dbReference>
<evidence type="ECO:0000313" key="6">
    <source>
        <dbReference type="EMBL" id="GAA5482988.1"/>
    </source>
</evidence>
<evidence type="ECO:0000256" key="1">
    <source>
        <dbReference type="ARBA" id="ARBA00010541"/>
    </source>
</evidence>
<sequence>MKKSGILYAGVFSLLSCALWGATEPVNSLQDVRNLEQKTEAVAAKVLPSVVALISDEIGASGSGTIVNEDGLILTAAHVTQGSEVVRVVFPNGRETRAEVLGSNFSKDIGMAKITDPGPWPHVEIGESKPLQAGDWVIAMGHSEGYDPSRPPPVRFGRVVSDGPGNFMTTDCTLIGGDSGGPLFDLDGKLVAVNSSIGQAWSNNNHAGVDGFQEDWDRLLAGEAWGELQLDPMINEERPVLGIDIAGQTRDGAVVVGAVTAAGPAQKAGIRAGDEIVSFEGTRIRGGRGLVNLIMKKEGGDTVKVGVRRGRETFEVEATLTRLDKIQDYQR</sequence>
<name>A0ABP9UT34_9BACT</name>
<dbReference type="SMART" id="SM00228">
    <property type="entry name" value="PDZ"/>
    <property type="match status" value="1"/>
</dbReference>
<evidence type="ECO:0000259" key="5">
    <source>
        <dbReference type="PROSITE" id="PS50106"/>
    </source>
</evidence>
<keyword evidence="2" id="KW-0645">Protease</keyword>
<comment type="caution">
    <text evidence="6">The sequence shown here is derived from an EMBL/GenBank/DDBJ whole genome shotgun (WGS) entry which is preliminary data.</text>
</comment>
<dbReference type="EMBL" id="BAABRI010000011">
    <property type="protein sequence ID" value="GAA5482988.1"/>
    <property type="molecule type" value="Genomic_DNA"/>
</dbReference>
<evidence type="ECO:0000313" key="7">
    <source>
        <dbReference type="Proteomes" id="UP001476282"/>
    </source>
</evidence>